<dbReference type="SMART" id="SM00036">
    <property type="entry name" value="CNH"/>
    <property type="match status" value="1"/>
</dbReference>
<protein>
    <recommendedName>
        <fullName evidence="7">CNH-domain-containing protein</fullName>
    </recommendedName>
</protein>
<dbReference type="InterPro" id="IPR036388">
    <property type="entry name" value="WH-like_DNA-bd_sf"/>
</dbReference>
<dbReference type="STRING" id="1754192.A0A1Y1XPN7"/>
<dbReference type="PROSITE" id="PS50219">
    <property type="entry name" value="CNH"/>
    <property type="match status" value="1"/>
</dbReference>
<keyword evidence="1" id="KW-0597">Phosphoprotein</keyword>
<comment type="caution">
    <text evidence="5">The sequence shown here is derived from an EMBL/GenBank/DDBJ whole genome shotgun (WGS) entry which is preliminary data.</text>
</comment>
<sequence length="890" mass="103045">NLKNSNVTINMPIVYPALLSNVATVFMKYVPMATYIKDSIKYTNCFRGSDAVETLKLIIRTKDRNLALLLGRALGNQNLFHDVTYNHFLRDNSNELYQFSNDIMNLIIENAKKSEINTLPHGVYTLLTRCYSPTCSEGNMCYSISCPRRLEQQNLLNHVARTTALAEKIMNKVNSNNPENEFWSTVIPENIVNSVSDTERKRQEVIFELIKTEREYVEDLDFIQKVYIQKLRYSNIIDNEYKESFINRAFINIPQIYAINNHFYKLLHSRQQKEPIVSRIGDIFLACIKDFEHYIEYGYKQIYGKYVVETEKLKNTMFKRFLKECERHPKSRKLPIQSFLARPTTRIGRYPLLIEAILKRTPESNPDYKDLNEVVRILKSILNQINEKAGKAQNNLKLNQLNYQLVFNSGEWHDLKLLAPERKLIREGTFNIKISGYDTELTVFLFDHMLVLAKRKKNGLYKVFRSPIPLEMLIINDKSLNGRRSSTLFTNKNNSDRNSITSVKSNSSSNLNFQYQEVNKFPLSLTHLGRSGGLYILYAMSFADKRAWKDAIEKQKAIIHDKMKIFDIFSIGTSSSFAVSNRVICALPFNDNLVVGSENGLYMGPGDGTGTFEKILNLPKISQIDILPDLEFFVILSDKSIYVYSTAILQRDETSSPIIENEKKLCSNITYFKIGLCLGRHLICCVKSTTSTSTIRTFEYIRGQNSKNRRLMKLLKNNSSGKDCLKLFKEFYIQDECSSIYFLRSKICISGSKTFQVIDLESLLTQDLLDFTDPSFEFMKRKDIIIRPISIFRVMNDFYLLCFSNFALFIDRLGRRARPNKIIYWLGVPSVFAVHHQYLLAFEPEFIEIRSVETCEVVQIIPGHKLKNLNKNSLHCVMDANTAFQSIFRL</sequence>
<dbReference type="PANTHER" id="PTHR46572">
    <property type="entry name" value="RHO1 GDP-GTP EXCHANGE PROTEIN 1-RELATED"/>
    <property type="match status" value="1"/>
</dbReference>
<evidence type="ECO:0000256" key="2">
    <source>
        <dbReference type="ARBA" id="ARBA00022658"/>
    </source>
</evidence>
<dbReference type="GO" id="GO:0005085">
    <property type="term" value="F:guanyl-nucleotide exchange factor activity"/>
    <property type="evidence" value="ECO:0007669"/>
    <property type="project" value="UniProtKB-KW"/>
</dbReference>
<dbReference type="Pfam" id="PF00621">
    <property type="entry name" value="RhoGEF"/>
    <property type="match status" value="1"/>
</dbReference>
<feature type="domain" description="CNH" evidence="4">
    <location>
        <begin position="580"/>
        <end position="876"/>
    </location>
</feature>
<dbReference type="InterPro" id="IPR001180">
    <property type="entry name" value="CNH_dom"/>
</dbReference>
<evidence type="ECO:0000313" key="5">
    <source>
        <dbReference type="EMBL" id="ORX87719.1"/>
    </source>
</evidence>
<dbReference type="SMART" id="SM00049">
    <property type="entry name" value="DEP"/>
    <property type="match status" value="1"/>
</dbReference>
<dbReference type="PANTHER" id="PTHR46572:SF2">
    <property type="entry name" value="RHO1 GDP-GTP EXCHANGE PROTEIN 1-RELATED"/>
    <property type="match status" value="1"/>
</dbReference>
<dbReference type="Proteomes" id="UP000193944">
    <property type="component" value="Unassembled WGS sequence"/>
</dbReference>
<reference evidence="5 6" key="1">
    <citation type="submission" date="2016-08" db="EMBL/GenBank/DDBJ databases">
        <title>A Parts List for Fungal Cellulosomes Revealed by Comparative Genomics.</title>
        <authorList>
            <consortium name="DOE Joint Genome Institute"/>
            <person name="Haitjema C.H."/>
            <person name="Gilmore S.P."/>
            <person name="Henske J.K."/>
            <person name="Solomon K.V."/>
            <person name="De Groot R."/>
            <person name="Kuo A."/>
            <person name="Mondo S.J."/>
            <person name="Salamov A.A."/>
            <person name="Labutti K."/>
            <person name="Zhao Z."/>
            <person name="Chiniquy J."/>
            <person name="Barry K."/>
            <person name="Brewer H.M."/>
            <person name="Purvine S.O."/>
            <person name="Wright A.T."/>
            <person name="Boxma B."/>
            <person name="Van Alen T."/>
            <person name="Hackstein J.H."/>
            <person name="Baker S.E."/>
            <person name="Grigoriev I.V."/>
            <person name="O'Malley M.A."/>
        </authorList>
    </citation>
    <scope>NUCLEOTIDE SEQUENCE [LARGE SCALE GENOMIC DNA]</scope>
    <source>
        <strain evidence="5 6">S4</strain>
    </source>
</reference>
<evidence type="ECO:0000259" key="3">
    <source>
        <dbReference type="PROSITE" id="PS50010"/>
    </source>
</evidence>
<dbReference type="InterPro" id="IPR000591">
    <property type="entry name" value="DEP_dom"/>
</dbReference>
<evidence type="ECO:0000256" key="1">
    <source>
        <dbReference type="ARBA" id="ARBA00022553"/>
    </source>
</evidence>
<feature type="non-terminal residue" evidence="5">
    <location>
        <position position="890"/>
    </location>
</feature>
<dbReference type="Gene3D" id="2.30.29.30">
    <property type="entry name" value="Pleckstrin-homology domain (PH domain)/Phosphotyrosine-binding domain (PTB)"/>
    <property type="match status" value="1"/>
</dbReference>
<dbReference type="PROSITE" id="PS50010">
    <property type="entry name" value="DH_2"/>
    <property type="match status" value="1"/>
</dbReference>
<evidence type="ECO:0000313" key="6">
    <source>
        <dbReference type="Proteomes" id="UP000193944"/>
    </source>
</evidence>
<dbReference type="OrthoDB" id="2272012at2759"/>
<accession>A0A1Y1XPN7</accession>
<keyword evidence="2" id="KW-0344">Guanine-nucleotide releasing factor</keyword>
<dbReference type="InterPro" id="IPR036390">
    <property type="entry name" value="WH_DNA-bd_sf"/>
</dbReference>
<dbReference type="CDD" id="cd00160">
    <property type="entry name" value="RhoGEF"/>
    <property type="match status" value="1"/>
</dbReference>
<dbReference type="SMART" id="SM00325">
    <property type="entry name" value="RhoGEF"/>
    <property type="match status" value="1"/>
</dbReference>
<dbReference type="GO" id="GO:0035556">
    <property type="term" value="P:intracellular signal transduction"/>
    <property type="evidence" value="ECO:0007669"/>
    <property type="project" value="InterPro"/>
</dbReference>
<dbReference type="Gene3D" id="1.10.10.10">
    <property type="entry name" value="Winged helix-like DNA-binding domain superfamily/Winged helix DNA-binding domain"/>
    <property type="match status" value="1"/>
</dbReference>
<dbReference type="Pfam" id="PF00780">
    <property type="entry name" value="CNH"/>
    <property type="match status" value="1"/>
</dbReference>
<reference evidence="5 6" key="2">
    <citation type="submission" date="2016-08" db="EMBL/GenBank/DDBJ databases">
        <title>Pervasive Adenine N6-methylation of Active Genes in Fungi.</title>
        <authorList>
            <consortium name="DOE Joint Genome Institute"/>
            <person name="Mondo S.J."/>
            <person name="Dannebaum R.O."/>
            <person name="Kuo R.C."/>
            <person name="Labutti K."/>
            <person name="Haridas S."/>
            <person name="Kuo A."/>
            <person name="Salamov A."/>
            <person name="Ahrendt S.R."/>
            <person name="Lipzen A."/>
            <person name="Sullivan W."/>
            <person name="Andreopoulos W.B."/>
            <person name="Clum A."/>
            <person name="Lindquist E."/>
            <person name="Daum C."/>
            <person name="Ramamoorthy G.K."/>
            <person name="Gryganskyi A."/>
            <person name="Culley D."/>
            <person name="Magnuson J.K."/>
            <person name="James T.Y."/>
            <person name="O'Malley M.A."/>
            <person name="Stajich J.E."/>
            <person name="Spatafora J.W."/>
            <person name="Visel A."/>
            <person name="Grigoriev I.V."/>
        </authorList>
    </citation>
    <scope>NUCLEOTIDE SEQUENCE [LARGE SCALE GENOMIC DNA]</scope>
    <source>
        <strain evidence="5 6">S4</strain>
    </source>
</reference>
<dbReference type="SUPFAM" id="SSF50729">
    <property type="entry name" value="PH domain-like"/>
    <property type="match status" value="1"/>
</dbReference>
<dbReference type="SUPFAM" id="SSF46785">
    <property type="entry name" value="Winged helix' DNA-binding domain"/>
    <property type="match status" value="1"/>
</dbReference>
<feature type="domain" description="DH" evidence="3">
    <location>
        <begin position="201"/>
        <end position="388"/>
    </location>
</feature>
<dbReference type="InterPro" id="IPR001849">
    <property type="entry name" value="PH_domain"/>
</dbReference>
<keyword evidence="6" id="KW-1185">Reference proteome</keyword>
<organism evidence="5 6">
    <name type="scientific">Anaeromyces robustus</name>
    <dbReference type="NCBI Taxonomy" id="1754192"/>
    <lineage>
        <taxon>Eukaryota</taxon>
        <taxon>Fungi</taxon>
        <taxon>Fungi incertae sedis</taxon>
        <taxon>Chytridiomycota</taxon>
        <taxon>Chytridiomycota incertae sedis</taxon>
        <taxon>Neocallimastigomycetes</taxon>
        <taxon>Neocallimastigales</taxon>
        <taxon>Neocallimastigaceae</taxon>
        <taxon>Anaeromyces</taxon>
    </lineage>
</organism>
<dbReference type="Pfam" id="PF00610">
    <property type="entry name" value="DEP"/>
    <property type="match status" value="1"/>
</dbReference>
<dbReference type="Gene3D" id="1.20.900.10">
    <property type="entry name" value="Dbl homology (DH) domain"/>
    <property type="match status" value="1"/>
</dbReference>
<dbReference type="AlphaFoldDB" id="A0A1Y1XPN7"/>
<dbReference type="SUPFAM" id="SSF48065">
    <property type="entry name" value="DBL homology domain (DH-domain)"/>
    <property type="match status" value="1"/>
</dbReference>
<dbReference type="InterPro" id="IPR000219">
    <property type="entry name" value="DH_dom"/>
</dbReference>
<dbReference type="EMBL" id="MCFG01000006">
    <property type="protein sequence ID" value="ORX87719.1"/>
    <property type="molecule type" value="Genomic_DNA"/>
</dbReference>
<dbReference type="Pfam" id="PF15405">
    <property type="entry name" value="PH_5"/>
    <property type="match status" value="1"/>
</dbReference>
<evidence type="ECO:0000259" key="4">
    <source>
        <dbReference type="PROSITE" id="PS50219"/>
    </source>
</evidence>
<evidence type="ECO:0008006" key="7">
    <source>
        <dbReference type="Google" id="ProtNLM"/>
    </source>
</evidence>
<proteinExistence type="predicted"/>
<dbReference type="InterPro" id="IPR041675">
    <property type="entry name" value="PH_5"/>
</dbReference>
<feature type="non-terminal residue" evidence="5">
    <location>
        <position position="1"/>
    </location>
</feature>
<name>A0A1Y1XPN7_9FUNG</name>
<dbReference type="InterPro" id="IPR035899">
    <property type="entry name" value="DBL_dom_sf"/>
</dbReference>
<dbReference type="InterPro" id="IPR052233">
    <property type="entry name" value="Rho-type_GEFs"/>
</dbReference>
<gene>
    <name evidence="5" type="ORF">BCR32DRAFT_194653</name>
</gene>
<dbReference type="SMART" id="SM00233">
    <property type="entry name" value="PH"/>
    <property type="match status" value="1"/>
</dbReference>
<dbReference type="InterPro" id="IPR011993">
    <property type="entry name" value="PH-like_dom_sf"/>
</dbReference>